<proteinExistence type="predicted"/>
<sequence>MTISIILNWVALIRIVKRGGAVFNFGFVYEVKEDPSELLSIARFMYLCLNEQWIARNKLPQRKVLPRHHIVPISQLQIWTVVTLSIANVDESLLTILENRGSESLDDRTLNTIEEEKKLTNIQW</sequence>
<keyword evidence="2" id="KW-1185">Reference proteome</keyword>
<evidence type="ECO:0000313" key="1">
    <source>
        <dbReference type="EMBL" id="KAJ8638528.1"/>
    </source>
</evidence>
<reference evidence="1 2" key="1">
    <citation type="journal article" date="2022" name="Hortic Res">
        <title>A haplotype resolved chromosomal level avocado genome allows analysis of novel avocado genes.</title>
        <authorList>
            <person name="Nath O."/>
            <person name="Fletcher S.J."/>
            <person name="Hayward A."/>
            <person name="Shaw L.M."/>
            <person name="Masouleh A.K."/>
            <person name="Furtado A."/>
            <person name="Henry R.J."/>
            <person name="Mitter N."/>
        </authorList>
    </citation>
    <scope>NUCLEOTIDE SEQUENCE [LARGE SCALE GENOMIC DNA]</scope>
    <source>
        <strain evidence="2">cv. Hass</strain>
    </source>
</reference>
<dbReference type="EMBL" id="CM056811">
    <property type="protein sequence ID" value="KAJ8638528.1"/>
    <property type="molecule type" value="Genomic_DNA"/>
</dbReference>
<dbReference type="Proteomes" id="UP001234297">
    <property type="component" value="Chromosome 3"/>
</dbReference>
<organism evidence="1 2">
    <name type="scientific">Persea americana</name>
    <name type="common">Avocado</name>
    <dbReference type="NCBI Taxonomy" id="3435"/>
    <lineage>
        <taxon>Eukaryota</taxon>
        <taxon>Viridiplantae</taxon>
        <taxon>Streptophyta</taxon>
        <taxon>Embryophyta</taxon>
        <taxon>Tracheophyta</taxon>
        <taxon>Spermatophyta</taxon>
        <taxon>Magnoliopsida</taxon>
        <taxon>Magnoliidae</taxon>
        <taxon>Laurales</taxon>
        <taxon>Lauraceae</taxon>
        <taxon>Persea</taxon>
    </lineage>
</organism>
<comment type="caution">
    <text evidence="1">The sequence shown here is derived from an EMBL/GenBank/DDBJ whole genome shotgun (WGS) entry which is preliminary data.</text>
</comment>
<accession>A0ACC2LYR9</accession>
<name>A0ACC2LYR9_PERAE</name>
<evidence type="ECO:0000313" key="2">
    <source>
        <dbReference type="Proteomes" id="UP001234297"/>
    </source>
</evidence>
<protein>
    <submittedName>
        <fullName evidence="1">Uncharacterized protein</fullName>
    </submittedName>
</protein>
<gene>
    <name evidence="1" type="ORF">MRB53_012795</name>
</gene>